<dbReference type="Gene3D" id="3.40.50.10390">
    <property type="entry name" value="Gingipain r, domain 1"/>
    <property type="match status" value="1"/>
</dbReference>
<proteinExistence type="predicted"/>
<dbReference type="SUPFAM" id="SSF52129">
    <property type="entry name" value="Caspase-like"/>
    <property type="match status" value="1"/>
</dbReference>
<evidence type="ECO:0000259" key="3">
    <source>
        <dbReference type="Pfam" id="PF01364"/>
    </source>
</evidence>
<dbReference type="NCBIfam" id="NF033707">
    <property type="entry name" value="T9SS_sortase"/>
    <property type="match status" value="1"/>
</dbReference>
<comment type="caution">
    <text evidence="4">The sequence shown here is derived from an EMBL/GenBank/DDBJ whole genome shotgun (WGS) entry which is preliminary data.</text>
</comment>
<name>A0A3D8L780_9BACT</name>
<keyword evidence="1 2" id="KW-0732">Signal</keyword>
<feature type="signal peptide" evidence="2">
    <location>
        <begin position="1"/>
        <end position="24"/>
    </location>
</feature>
<dbReference type="GO" id="GO:0008234">
    <property type="term" value="F:cysteine-type peptidase activity"/>
    <property type="evidence" value="ECO:0007669"/>
    <property type="project" value="InterPro"/>
</dbReference>
<protein>
    <submittedName>
        <fullName evidence="4">T9SS C-terminal target domain-containing protein</fullName>
    </submittedName>
</protein>
<dbReference type="OrthoDB" id="9809780at2"/>
<dbReference type="Proteomes" id="UP000256708">
    <property type="component" value="Unassembled WGS sequence"/>
</dbReference>
<sequence length="1288" mass="141676">MWPSRWVYVCTLLLLSLLTVAAQAQTPAITVTLQWQGQATVLPTRSTSGKVPTFAGASLDPVKGLPYYRLQLPGPNTRSLTLTETAYQPFADAEQRLFGNYLFPAEPQVPISRATQNKQPVSIASILPVRRNPGSNQLEKLVSFSYTYTPEETNTPLARATGNHGTGSFAASSVLSSGEWYRLAVTASGIHKIDKSVLQELGISTQSIDPGKIQVYGNGGGMLPQPNSTARPDDLQENAVLVAGEADGKFDDGDYVLFYAQGPHTWNYNATEEQFEHTYNVYSDTAFYFLRVNHTAGARVGSRGQTTGATRSISTYNERLFYEKDLKNMVYSGREWYGEEFSSFNASREFSFAVSDVVPNSMVKLTAFLMANSPASSSFSLQLNGHNLGTQSIASRGTYNYHPEGSNSIKTYSTNQQVLGNATDYKVNLNFSTGGSSTSLGYLNYLELNYERQLKLYGAQTSFRSVASMGAPVSNFTIAEAPAGITVWDVTNPLQPVVQEISNGSFSAPTDVLREFVMFQESGISSKPVAVGKVANQNLHSVNADGALDFVIVAHPAFLQEANRLAAHRAQHSNMQVQVFTPAQIYNEFSSGAQDVTAIRDFMRMVHSRSSKSGDDVLYLLLFGDASYDYKNRMRNNTNFVPVYESRESLHPITSYSSEDYFGFLDEEEGEWAENASGDHLLDIGIGRLPVKTVAEAATMVDKIISYDSPSHFGKWRSQVTFVSDDGDFNEHQNDAEHLANYVESTFPAYQPNKIYVDLYPQQAVANGQRVPEASSAIDKAVEQGSLIINYTGHGNEVSWTAEQILTMQQISSWKNKNKLTFFLTATCEFGRYDDPARASGAEVVLLHEEGGAIGLVTTTRPVYSNGNRVLNRNFFKNAFTPLGNRMPRLGDLVLHTKNNSITDNISGSTGVNNRNFSLLSDPSLQLAYPQLQAQITSINGSQAATDTLQALSKTTLKGQITTSAGTIATDFNGDLRLTVYEKPTTRYTLGDERSQKVPVQVRENIIYDGKVSVQQGAFETAFVVPKDIAYHYGAGKIMLYASNSSSDAMGANQSIVIGGTAKDVPTDNVPPTVKLFMDDESFVYGGLTGKTTTLLADLFDDNGINTAGIGIGHEITAVLDENRDNVIVLNDYYTAEQNSYQKGKVKYTLKNLEPGPHSLRLKAWDTHNNSSEEYIEFFVSNDAGVALEHVLNYPNPFSTNTTFQFDHNRAGENLDIQIEIYTISGKLVKTLQTTAYASKAHVSELTWNGRDEYNDMMARGVYVYRINVRSQQDGSKASKIEKLVILN</sequence>
<evidence type="ECO:0000256" key="2">
    <source>
        <dbReference type="SAM" id="SignalP"/>
    </source>
</evidence>
<keyword evidence="5" id="KW-1185">Reference proteome</keyword>
<dbReference type="GO" id="GO:0006508">
    <property type="term" value="P:proteolysis"/>
    <property type="evidence" value="ECO:0007669"/>
    <property type="project" value="InterPro"/>
</dbReference>
<evidence type="ECO:0000256" key="1">
    <source>
        <dbReference type="ARBA" id="ARBA00022729"/>
    </source>
</evidence>
<accession>A0A3D8L780</accession>
<dbReference type="Gene3D" id="3.40.50.1460">
    <property type="match status" value="1"/>
</dbReference>
<gene>
    <name evidence="4" type="ORF">DXT99_21010</name>
</gene>
<dbReference type="Pfam" id="PF01364">
    <property type="entry name" value="Peptidase_C25"/>
    <property type="match status" value="1"/>
</dbReference>
<dbReference type="InterPro" id="IPR029030">
    <property type="entry name" value="Caspase-like_dom_sf"/>
</dbReference>
<evidence type="ECO:0000313" key="5">
    <source>
        <dbReference type="Proteomes" id="UP000256708"/>
    </source>
</evidence>
<feature type="chain" id="PRO_5017823092" evidence="2">
    <location>
        <begin position="25"/>
        <end position="1288"/>
    </location>
</feature>
<dbReference type="Gene3D" id="2.60.40.4070">
    <property type="match status" value="1"/>
</dbReference>
<dbReference type="NCBIfam" id="TIGR04183">
    <property type="entry name" value="Por_Secre_tail"/>
    <property type="match status" value="1"/>
</dbReference>
<organism evidence="4 5">
    <name type="scientific">Pontibacter diazotrophicus</name>
    <dbReference type="NCBI Taxonomy" id="1400979"/>
    <lineage>
        <taxon>Bacteria</taxon>
        <taxon>Pseudomonadati</taxon>
        <taxon>Bacteroidota</taxon>
        <taxon>Cytophagia</taxon>
        <taxon>Cytophagales</taxon>
        <taxon>Hymenobacteraceae</taxon>
        <taxon>Pontibacter</taxon>
    </lineage>
</organism>
<dbReference type="InterPro" id="IPR001769">
    <property type="entry name" value="Gingipain"/>
</dbReference>
<evidence type="ECO:0000313" key="4">
    <source>
        <dbReference type="EMBL" id="RDV13234.1"/>
    </source>
</evidence>
<dbReference type="InterPro" id="IPR026444">
    <property type="entry name" value="Secre_tail"/>
</dbReference>
<dbReference type="CDD" id="cd02258">
    <property type="entry name" value="Peptidase_C25_N"/>
    <property type="match status" value="1"/>
</dbReference>
<feature type="domain" description="Gingipain" evidence="3">
    <location>
        <begin position="550"/>
        <end position="927"/>
    </location>
</feature>
<dbReference type="EMBL" id="QRGR01000027">
    <property type="protein sequence ID" value="RDV13234.1"/>
    <property type="molecule type" value="Genomic_DNA"/>
</dbReference>
<reference evidence="5" key="1">
    <citation type="submission" date="2018-08" db="EMBL/GenBank/DDBJ databases">
        <authorList>
            <person name="Liu Z.-W."/>
            <person name="Du Z.-J."/>
        </authorList>
    </citation>
    <scope>NUCLEOTIDE SEQUENCE [LARGE SCALE GENOMIC DNA]</scope>
    <source>
        <strain evidence="5">H4X</strain>
    </source>
</reference>
<dbReference type="InterPro" id="IPR029031">
    <property type="entry name" value="Gingipain_N_sf"/>
</dbReference>